<dbReference type="GO" id="GO:0005125">
    <property type="term" value="F:cytokine activity"/>
    <property type="evidence" value="ECO:0007669"/>
    <property type="project" value="Ensembl"/>
</dbReference>
<protein>
    <submittedName>
        <fullName evidence="3">Interleukin-9</fullName>
    </submittedName>
</protein>
<name>A0A1U7QT04_MESAU</name>
<sequence>MFVAFMLVSALLFGSVGSVLDWKCNTKLVIRDTSFLIEKLKNDPPSKCSCSTNVTSCLCLPIPSDDCTTPCFQEGLSQLTNTTQNAEISVVFQRVKKTVDSLKISKCPLFSCEKPCNQTTAGNTLSFLKSLQETFQKAGVKAPKQRA</sequence>
<dbReference type="KEGG" id="maua:101831415"/>
<dbReference type="eggNOG" id="ENOG502TDE1">
    <property type="taxonomic scope" value="Eukaryota"/>
</dbReference>
<dbReference type="Proteomes" id="UP000886700">
    <property type="component" value="Unplaced"/>
</dbReference>
<dbReference type="GO" id="GO:0042100">
    <property type="term" value="P:B cell proliferation"/>
    <property type="evidence" value="ECO:0007669"/>
    <property type="project" value="Ensembl"/>
</dbReference>
<gene>
    <name evidence="3" type="primary">Il9</name>
</gene>
<dbReference type="GO" id="GO:0005615">
    <property type="term" value="C:extracellular space"/>
    <property type="evidence" value="ECO:0007669"/>
    <property type="project" value="Ensembl"/>
</dbReference>
<dbReference type="GO" id="GO:0005140">
    <property type="term" value="F:interleukin-9 receptor binding"/>
    <property type="evidence" value="ECO:0007669"/>
    <property type="project" value="TreeGrafter"/>
</dbReference>
<dbReference type="PRINTS" id="PR01926">
    <property type="entry name" value="INTERLEUKIN9"/>
</dbReference>
<dbReference type="PANTHER" id="PTHR16926:SF1">
    <property type="entry name" value="INTERLEUKIN-9"/>
    <property type="match status" value="1"/>
</dbReference>
<feature type="chain" id="PRO_5010575959" evidence="1">
    <location>
        <begin position="19"/>
        <end position="147"/>
    </location>
</feature>
<dbReference type="AlphaFoldDB" id="A0A1U7QT04"/>
<dbReference type="RefSeq" id="XP_005078520.1">
    <property type="nucleotide sequence ID" value="XM_005078463.1"/>
</dbReference>
<dbReference type="InterPro" id="IPR020447">
    <property type="entry name" value="IL-9"/>
</dbReference>
<organism evidence="2 3">
    <name type="scientific">Mesocricetus auratus</name>
    <name type="common">Golden hamster</name>
    <dbReference type="NCBI Taxonomy" id="10036"/>
    <lineage>
        <taxon>Eukaryota</taxon>
        <taxon>Metazoa</taxon>
        <taxon>Chordata</taxon>
        <taxon>Craniata</taxon>
        <taxon>Vertebrata</taxon>
        <taxon>Euteleostomi</taxon>
        <taxon>Mammalia</taxon>
        <taxon>Eutheria</taxon>
        <taxon>Euarchontoglires</taxon>
        <taxon>Glires</taxon>
        <taxon>Rodentia</taxon>
        <taxon>Myomorpha</taxon>
        <taxon>Muroidea</taxon>
        <taxon>Cricetidae</taxon>
        <taxon>Cricetinae</taxon>
        <taxon>Mesocricetus</taxon>
    </lineage>
</organism>
<dbReference type="GO" id="GO:0032754">
    <property type="term" value="P:positive regulation of interleukin-5 production"/>
    <property type="evidence" value="ECO:0007669"/>
    <property type="project" value="Ensembl"/>
</dbReference>
<feature type="signal peptide" evidence="1">
    <location>
        <begin position="1"/>
        <end position="18"/>
    </location>
</feature>
<evidence type="ECO:0000313" key="2">
    <source>
        <dbReference type="Proteomes" id="UP000886700"/>
    </source>
</evidence>
<dbReference type="GO" id="GO:0030183">
    <property type="term" value="P:B cell differentiation"/>
    <property type="evidence" value="ECO:0007669"/>
    <property type="project" value="Ensembl"/>
</dbReference>
<reference evidence="3" key="1">
    <citation type="submission" date="2025-08" db="UniProtKB">
        <authorList>
            <consortium name="RefSeq"/>
        </authorList>
    </citation>
    <scope>IDENTIFICATION</scope>
    <source>
        <tissue evidence="3">Liver</tissue>
    </source>
</reference>
<evidence type="ECO:0000313" key="3">
    <source>
        <dbReference type="RefSeq" id="XP_005078520.1"/>
    </source>
</evidence>
<keyword evidence="1" id="KW-0732">Signal</keyword>
<dbReference type="GO" id="GO:0016064">
    <property type="term" value="P:immunoglobulin mediated immune response"/>
    <property type="evidence" value="ECO:0007669"/>
    <property type="project" value="Ensembl"/>
</dbReference>
<dbReference type="CTD" id="3578"/>
<dbReference type="OrthoDB" id="9831043at2759"/>
<dbReference type="PANTHER" id="PTHR16926">
    <property type="entry name" value="INTERLEUKIN 9"/>
    <property type="match status" value="1"/>
</dbReference>
<keyword evidence="2" id="KW-1185">Reference proteome</keyword>
<dbReference type="GO" id="GO:0046425">
    <property type="term" value="P:regulation of receptor signaling pathway via JAK-STAT"/>
    <property type="evidence" value="ECO:0007669"/>
    <property type="project" value="Ensembl"/>
</dbReference>
<dbReference type="GO" id="GO:0038113">
    <property type="term" value="P:interleukin-9-mediated signaling pathway"/>
    <property type="evidence" value="ECO:0007669"/>
    <property type="project" value="Ensembl"/>
</dbReference>
<proteinExistence type="predicted"/>
<evidence type="ECO:0000256" key="1">
    <source>
        <dbReference type="SAM" id="SignalP"/>
    </source>
</evidence>
<dbReference type="GeneID" id="101831415"/>
<accession>A0A1U7QT04</accession>
<dbReference type="STRING" id="10036.ENSMAUP00000016353"/>